<organism evidence="2 3">
    <name type="scientific">Phyllotreta striolata</name>
    <name type="common">Striped flea beetle</name>
    <name type="synonym">Crioceris striolata</name>
    <dbReference type="NCBI Taxonomy" id="444603"/>
    <lineage>
        <taxon>Eukaryota</taxon>
        <taxon>Metazoa</taxon>
        <taxon>Ecdysozoa</taxon>
        <taxon>Arthropoda</taxon>
        <taxon>Hexapoda</taxon>
        <taxon>Insecta</taxon>
        <taxon>Pterygota</taxon>
        <taxon>Neoptera</taxon>
        <taxon>Endopterygota</taxon>
        <taxon>Coleoptera</taxon>
        <taxon>Polyphaga</taxon>
        <taxon>Cucujiformia</taxon>
        <taxon>Chrysomeloidea</taxon>
        <taxon>Chrysomelidae</taxon>
        <taxon>Galerucinae</taxon>
        <taxon>Alticini</taxon>
        <taxon>Phyllotreta</taxon>
    </lineage>
</organism>
<proteinExistence type="predicted"/>
<dbReference type="InterPro" id="IPR005055">
    <property type="entry name" value="A10/PebIII"/>
</dbReference>
<gene>
    <name evidence="2" type="ORF">PHYEVI_LOCUS6442</name>
</gene>
<name>A0A9N9TTH7_PHYSR</name>
<reference evidence="2" key="1">
    <citation type="submission" date="2022-01" db="EMBL/GenBank/DDBJ databases">
        <authorList>
            <person name="King R."/>
        </authorList>
    </citation>
    <scope>NUCLEOTIDE SEQUENCE</scope>
</reference>
<dbReference type="Proteomes" id="UP001153712">
    <property type="component" value="Chromosome 3"/>
</dbReference>
<dbReference type="Pfam" id="PF03392">
    <property type="entry name" value="OS-D"/>
    <property type="match status" value="1"/>
</dbReference>
<keyword evidence="3" id="KW-1185">Reference proteome</keyword>
<dbReference type="EMBL" id="OU900096">
    <property type="protein sequence ID" value="CAG9860085.1"/>
    <property type="molecule type" value="Genomic_DNA"/>
</dbReference>
<dbReference type="PANTHER" id="PTHR11257:SF12">
    <property type="entry name" value="EJACULATORY BULB-SPECIFIC PROTEIN 3-RELATED"/>
    <property type="match status" value="1"/>
</dbReference>
<dbReference type="SUPFAM" id="SSF100910">
    <property type="entry name" value="Chemosensory protein Csp2"/>
    <property type="match status" value="1"/>
</dbReference>
<evidence type="ECO:0000313" key="2">
    <source>
        <dbReference type="EMBL" id="CAG9860085.1"/>
    </source>
</evidence>
<feature type="chain" id="PRO_5040458881" evidence="1">
    <location>
        <begin position="21"/>
        <end position="135"/>
    </location>
</feature>
<dbReference type="Gene3D" id="1.10.2080.10">
    <property type="entry name" value="Insect odorant-binding protein A10/Ejaculatory bulb-specific protein 3"/>
    <property type="match status" value="1"/>
</dbReference>
<sequence>MNNFLLALCVLTLMAIAVSSTPTVLEENVKLLNSIDLDSVLKNKRILKNYIDCVIGTKPCTKEGSALKESWKDGLDKGCEECSEEEQRKVNKIVKHIYVNEPDWYKLLINNFDKDGKYQERYDAYIQKVVSDPTL</sequence>
<feature type="signal peptide" evidence="1">
    <location>
        <begin position="1"/>
        <end position="20"/>
    </location>
</feature>
<dbReference type="OrthoDB" id="6732024at2759"/>
<dbReference type="AlphaFoldDB" id="A0A9N9TTH7"/>
<dbReference type="InterPro" id="IPR036682">
    <property type="entry name" value="OS_D_A10/PebIII_sf"/>
</dbReference>
<accession>A0A9N9TTH7</accession>
<protein>
    <submittedName>
        <fullName evidence="2">Uncharacterized protein</fullName>
    </submittedName>
</protein>
<evidence type="ECO:0000256" key="1">
    <source>
        <dbReference type="SAM" id="SignalP"/>
    </source>
</evidence>
<dbReference type="PANTHER" id="PTHR11257">
    <property type="entry name" value="CHEMOSENSORY PROTEIN-RELATED"/>
    <property type="match status" value="1"/>
</dbReference>
<evidence type="ECO:0000313" key="3">
    <source>
        <dbReference type="Proteomes" id="UP001153712"/>
    </source>
</evidence>
<keyword evidence="1" id="KW-0732">Signal</keyword>